<feature type="region of interest" description="Disordered" evidence="6">
    <location>
        <begin position="1"/>
        <end position="28"/>
    </location>
</feature>
<dbReference type="PRINTS" id="PR00704">
    <property type="entry name" value="CALPAIN"/>
</dbReference>
<feature type="active site" evidence="5">
    <location>
        <position position="261"/>
    </location>
</feature>
<dbReference type="PANTHER" id="PTHR10183:SF379">
    <property type="entry name" value="CALPAIN-5"/>
    <property type="match status" value="1"/>
</dbReference>
<dbReference type="EMBL" id="JBHSFQ010000002">
    <property type="protein sequence ID" value="MFC4560692.1"/>
    <property type="molecule type" value="Genomic_DNA"/>
</dbReference>
<feature type="active site" evidence="5">
    <location>
        <position position="405"/>
    </location>
</feature>
<accession>A0ABV9DPW4</accession>
<dbReference type="Gene3D" id="3.90.70.10">
    <property type="entry name" value="Cysteine proteinases"/>
    <property type="match status" value="1"/>
</dbReference>
<feature type="compositionally biased region" description="Acidic residues" evidence="6">
    <location>
        <begin position="206"/>
        <end position="227"/>
    </location>
</feature>
<keyword evidence="7" id="KW-0812">Transmembrane</keyword>
<feature type="region of interest" description="Disordered" evidence="6">
    <location>
        <begin position="203"/>
        <end position="230"/>
    </location>
</feature>
<keyword evidence="2 5" id="KW-0645">Protease</keyword>
<dbReference type="GO" id="GO:0006508">
    <property type="term" value="P:proteolysis"/>
    <property type="evidence" value="ECO:0007669"/>
    <property type="project" value="UniProtKB-KW"/>
</dbReference>
<reference evidence="10" key="1">
    <citation type="journal article" date="2019" name="Int. J. Syst. Evol. Microbiol.">
        <title>The Global Catalogue of Microorganisms (GCM) 10K type strain sequencing project: providing services to taxonomists for standard genome sequencing and annotation.</title>
        <authorList>
            <consortium name="The Broad Institute Genomics Platform"/>
            <consortium name="The Broad Institute Genome Sequencing Center for Infectious Disease"/>
            <person name="Wu L."/>
            <person name="Ma J."/>
        </authorList>
    </citation>
    <scope>NUCLEOTIDE SEQUENCE [LARGE SCALE GENOMIC DNA]</scope>
    <source>
        <strain evidence="10">XZYJ18</strain>
    </source>
</reference>
<evidence type="ECO:0000256" key="6">
    <source>
        <dbReference type="SAM" id="MobiDB-lite"/>
    </source>
</evidence>
<dbReference type="Pfam" id="PF00648">
    <property type="entry name" value="Peptidase_C2"/>
    <property type="match status" value="1"/>
</dbReference>
<feature type="active site" evidence="5">
    <location>
        <position position="421"/>
    </location>
</feature>
<dbReference type="SMART" id="SM00230">
    <property type="entry name" value="CysPc"/>
    <property type="match status" value="1"/>
</dbReference>
<dbReference type="RefSeq" id="WP_378571068.1">
    <property type="nucleotide sequence ID" value="NZ_JBHSFQ010000002.1"/>
</dbReference>
<proteinExistence type="inferred from homology"/>
<evidence type="ECO:0000256" key="5">
    <source>
        <dbReference type="PROSITE-ProRule" id="PRU00239"/>
    </source>
</evidence>
<dbReference type="InterPro" id="IPR001300">
    <property type="entry name" value="Peptidase_C2_calpain_cat"/>
</dbReference>
<evidence type="ECO:0000256" key="7">
    <source>
        <dbReference type="SAM" id="Phobius"/>
    </source>
</evidence>
<dbReference type="InterPro" id="IPR022684">
    <property type="entry name" value="Calpain_cysteine_protease"/>
</dbReference>
<protein>
    <submittedName>
        <fullName evidence="9">C2 family cysteine protease</fullName>
    </submittedName>
</protein>
<dbReference type="PROSITE" id="PS50203">
    <property type="entry name" value="CALPAIN_CAT"/>
    <property type="match status" value="1"/>
</dbReference>
<keyword evidence="3 5" id="KW-0378">Hydrolase</keyword>
<evidence type="ECO:0000313" key="10">
    <source>
        <dbReference type="Proteomes" id="UP001595923"/>
    </source>
</evidence>
<dbReference type="SUPFAM" id="SSF54001">
    <property type="entry name" value="Cysteine proteinases"/>
    <property type="match status" value="1"/>
</dbReference>
<dbReference type="PANTHER" id="PTHR10183">
    <property type="entry name" value="CALPAIN"/>
    <property type="match status" value="1"/>
</dbReference>
<name>A0ABV9DPW4_9ACTN</name>
<feature type="transmembrane region" description="Helical" evidence="7">
    <location>
        <begin position="35"/>
        <end position="57"/>
    </location>
</feature>
<evidence type="ECO:0000256" key="2">
    <source>
        <dbReference type="ARBA" id="ARBA00022670"/>
    </source>
</evidence>
<evidence type="ECO:0000256" key="3">
    <source>
        <dbReference type="ARBA" id="ARBA00022801"/>
    </source>
</evidence>
<dbReference type="InterPro" id="IPR038765">
    <property type="entry name" value="Papain-like_cys_pep_sf"/>
</dbReference>
<evidence type="ECO:0000313" key="9">
    <source>
        <dbReference type="EMBL" id="MFC4560692.1"/>
    </source>
</evidence>
<dbReference type="PROSITE" id="PS00139">
    <property type="entry name" value="THIOL_PROTEASE_CYS"/>
    <property type="match status" value="1"/>
</dbReference>
<keyword evidence="4 5" id="KW-0788">Thiol protease</keyword>
<evidence type="ECO:0000259" key="8">
    <source>
        <dbReference type="PROSITE" id="PS50203"/>
    </source>
</evidence>
<keyword evidence="7" id="KW-0472">Membrane</keyword>
<evidence type="ECO:0000256" key="4">
    <source>
        <dbReference type="ARBA" id="ARBA00022807"/>
    </source>
</evidence>
<comment type="similarity">
    <text evidence="1">Belongs to the peptidase C2 family.</text>
</comment>
<comment type="caution">
    <text evidence="9">The sequence shown here is derived from an EMBL/GenBank/DDBJ whole genome shotgun (WGS) entry which is preliminary data.</text>
</comment>
<keyword evidence="7" id="KW-1133">Transmembrane helix</keyword>
<keyword evidence="10" id="KW-1185">Reference proteome</keyword>
<dbReference type="GO" id="GO:0008233">
    <property type="term" value="F:peptidase activity"/>
    <property type="evidence" value="ECO:0007669"/>
    <property type="project" value="UniProtKB-KW"/>
</dbReference>
<feature type="domain" description="Calpain catalytic" evidence="8">
    <location>
        <begin position="248"/>
        <end position="424"/>
    </location>
</feature>
<dbReference type="InterPro" id="IPR000169">
    <property type="entry name" value="Pept_cys_AS"/>
</dbReference>
<gene>
    <name evidence="9" type="ORF">ACFO4E_02350</name>
</gene>
<organism evidence="9 10">
    <name type="scientific">Nocardiopsis mangrovi</name>
    <dbReference type="NCBI Taxonomy" id="1179818"/>
    <lineage>
        <taxon>Bacteria</taxon>
        <taxon>Bacillati</taxon>
        <taxon>Actinomycetota</taxon>
        <taxon>Actinomycetes</taxon>
        <taxon>Streptosporangiales</taxon>
        <taxon>Nocardiopsidaceae</taxon>
        <taxon>Nocardiopsis</taxon>
    </lineage>
</organism>
<sequence>MMPSLLLQRIRSGPPPPSAQRSRRRPRFGDRGAGFAEYGAVILLVAGIAAVVFATGIGDRVAGFITTALCEVSSAASDQEDCAADTVADGDGPPDARPMVDPDEWFGPVPEPPPGFPSGQDFDDAQDDIDRIREYLGDDSLFCWWWCPDEPQDVMADMTDGELNALMWSLTDDEIRELLREDGVREIVLSRVDINTLRHLRGIDPDGIEPDFDDVGGDDANEEDGEPRDDLAFGTVPDGRLWPENGEPSSSDLSQGGLGDCWWLASMGAIADQNPQIIRDMIRENGNGTYTVTFGDGEQVTVTPDIVLNEDGSAAFSSPNNNTLWPAILEKAYAEREGSFGEIEGGWPKDGMETITGNDSEDRPASDVDERQLTEWLSNGTAVTITTTGDKEGDLYDNDVLVRNHAYVVTGVRDGVVQLYNPWGRNHASMTMEQFRQQLDTVETNSLE</sequence>
<evidence type="ECO:0000256" key="1">
    <source>
        <dbReference type="ARBA" id="ARBA00007623"/>
    </source>
</evidence>
<dbReference type="Proteomes" id="UP001595923">
    <property type="component" value="Unassembled WGS sequence"/>
</dbReference>